<dbReference type="PROSITE" id="PS50943">
    <property type="entry name" value="HTH_CROC1"/>
    <property type="match status" value="1"/>
</dbReference>
<reference evidence="2" key="1">
    <citation type="submission" date="2018-06" db="EMBL/GenBank/DDBJ databases">
        <authorList>
            <person name="Zhirakovskaya E."/>
        </authorList>
    </citation>
    <scope>NUCLEOTIDE SEQUENCE</scope>
</reference>
<organism evidence="2">
    <name type="scientific">hydrothermal vent metagenome</name>
    <dbReference type="NCBI Taxonomy" id="652676"/>
    <lineage>
        <taxon>unclassified sequences</taxon>
        <taxon>metagenomes</taxon>
        <taxon>ecological metagenomes</taxon>
    </lineage>
</organism>
<dbReference type="CDD" id="cd00093">
    <property type="entry name" value="HTH_XRE"/>
    <property type="match status" value="1"/>
</dbReference>
<evidence type="ECO:0000313" key="2">
    <source>
        <dbReference type="EMBL" id="VAW78482.1"/>
    </source>
</evidence>
<proteinExistence type="predicted"/>
<dbReference type="SUPFAM" id="SSF47413">
    <property type="entry name" value="lambda repressor-like DNA-binding domains"/>
    <property type="match status" value="1"/>
</dbReference>
<dbReference type="GO" id="GO:0003677">
    <property type="term" value="F:DNA binding"/>
    <property type="evidence" value="ECO:0007669"/>
    <property type="project" value="InterPro"/>
</dbReference>
<gene>
    <name evidence="2" type="ORF">MNBD_GAMMA15-571</name>
</gene>
<dbReference type="EMBL" id="UOFN01000096">
    <property type="protein sequence ID" value="VAW78482.1"/>
    <property type="molecule type" value="Genomic_DNA"/>
</dbReference>
<dbReference type="SMART" id="SM00530">
    <property type="entry name" value="HTH_XRE"/>
    <property type="match status" value="1"/>
</dbReference>
<evidence type="ECO:0000259" key="1">
    <source>
        <dbReference type="PROSITE" id="PS50943"/>
    </source>
</evidence>
<sequence length="77" mass="7989">MACDIPIPSARELGACIRKARKHAGLTQVDAAGLCGVSVPFFNAVENGKGTAQIDKVLHVCRQLGVRVCAKLAGDAT</sequence>
<dbReference type="InterPro" id="IPR001387">
    <property type="entry name" value="Cro/C1-type_HTH"/>
</dbReference>
<name>A0A3B0YT77_9ZZZZ</name>
<dbReference type="AlphaFoldDB" id="A0A3B0YT77"/>
<feature type="domain" description="HTH cro/C1-type" evidence="1">
    <location>
        <begin position="17"/>
        <end position="71"/>
    </location>
</feature>
<dbReference type="Pfam" id="PF13560">
    <property type="entry name" value="HTH_31"/>
    <property type="match status" value="1"/>
</dbReference>
<dbReference type="Gene3D" id="1.10.260.40">
    <property type="entry name" value="lambda repressor-like DNA-binding domains"/>
    <property type="match status" value="1"/>
</dbReference>
<accession>A0A3B0YT77</accession>
<protein>
    <recommendedName>
        <fullName evidence="1">HTH cro/C1-type domain-containing protein</fullName>
    </recommendedName>
</protein>
<dbReference type="InterPro" id="IPR010982">
    <property type="entry name" value="Lambda_DNA-bd_dom_sf"/>
</dbReference>